<evidence type="ECO:0000313" key="2">
    <source>
        <dbReference type="Proteomes" id="UP000078541"/>
    </source>
</evidence>
<keyword evidence="2" id="KW-1185">Reference proteome</keyword>
<feature type="non-terminal residue" evidence="1">
    <location>
        <position position="1"/>
    </location>
</feature>
<organism evidence="1 2">
    <name type="scientific">Trachymyrmex septentrionalis</name>
    <dbReference type="NCBI Taxonomy" id="34720"/>
    <lineage>
        <taxon>Eukaryota</taxon>
        <taxon>Metazoa</taxon>
        <taxon>Ecdysozoa</taxon>
        <taxon>Arthropoda</taxon>
        <taxon>Hexapoda</taxon>
        <taxon>Insecta</taxon>
        <taxon>Pterygota</taxon>
        <taxon>Neoptera</taxon>
        <taxon>Endopterygota</taxon>
        <taxon>Hymenoptera</taxon>
        <taxon>Apocrita</taxon>
        <taxon>Aculeata</taxon>
        <taxon>Formicoidea</taxon>
        <taxon>Formicidae</taxon>
        <taxon>Myrmicinae</taxon>
        <taxon>Trachymyrmex</taxon>
    </lineage>
</organism>
<accession>A0A195F2I5</accession>
<protein>
    <submittedName>
        <fullName evidence="1">Uncharacterized protein</fullName>
    </submittedName>
</protein>
<name>A0A195F2I5_9HYME</name>
<dbReference type="EMBL" id="KQ981864">
    <property type="protein sequence ID" value="KYN34299.1"/>
    <property type="molecule type" value="Genomic_DNA"/>
</dbReference>
<proteinExistence type="predicted"/>
<evidence type="ECO:0000313" key="1">
    <source>
        <dbReference type="EMBL" id="KYN34299.1"/>
    </source>
</evidence>
<gene>
    <name evidence="1" type="ORF">ALC56_11406</name>
</gene>
<dbReference type="AlphaFoldDB" id="A0A195F2I5"/>
<reference evidence="1 2" key="1">
    <citation type="submission" date="2016-03" db="EMBL/GenBank/DDBJ databases">
        <title>Trachymyrmex septentrionalis WGS genome.</title>
        <authorList>
            <person name="Nygaard S."/>
            <person name="Hu H."/>
            <person name="Boomsma J."/>
            <person name="Zhang G."/>
        </authorList>
    </citation>
    <scope>NUCLEOTIDE SEQUENCE [LARGE SCALE GENOMIC DNA]</scope>
    <source>
        <strain evidence="1">Tsep2-gDNA-1</strain>
        <tissue evidence="1">Whole body</tissue>
    </source>
</reference>
<dbReference type="Proteomes" id="UP000078541">
    <property type="component" value="Unassembled WGS sequence"/>
</dbReference>
<sequence>VLSLNNDELKQNIVFKANYVSRICGSSEYLVASMARCNVGSNVILSSSFVGDLFFSCQHAVLLNC</sequence>